<sequence length="94" mass="11356">MQARQRQRSSQKKQKKKKTVVATATYEILYIYRINVIFSEGKHKKQAEAKKLIEIFYKYDAKQHRTRMSMWVVLEVRFRFITNCNLMVIIVVVE</sequence>
<dbReference type="AlphaFoldDB" id="A0A0V1B857"/>
<feature type="transmembrane region" description="Helical" evidence="1">
    <location>
        <begin position="76"/>
        <end position="93"/>
    </location>
</feature>
<reference evidence="2 3" key="1">
    <citation type="submission" date="2015-01" db="EMBL/GenBank/DDBJ databases">
        <title>Evolution of Trichinella species and genotypes.</title>
        <authorList>
            <person name="Korhonen P.K."/>
            <person name="Edoardo P."/>
            <person name="Giuseppe L.R."/>
            <person name="Gasser R.B."/>
        </authorList>
    </citation>
    <scope>NUCLEOTIDE SEQUENCE [LARGE SCALE GENOMIC DNA]</scope>
    <source>
        <strain evidence="2">ISS3</strain>
    </source>
</reference>
<keyword evidence="1" id="KW-0472">Membrane</keyword>
<comment type="caution">
    <text evidence="2">The sequence shown here is derived from an EMBL/GenBank/DDBJ whole genome shotgun (WGS) entry which is preliminary data.</text>
</comment>
<proteinExistence type="predicted"/>
<keyword evidence="3" id="KW-1185">Reference proteome</keyword>
<evidence type="ECO:0000313" key="2">
    <source>
        <dbReference type="EMBL" id="KRY33168.1"/>
    </source>
</evidence>
<name>A0A0V1B857_TRISP</name>
<dbReference type="EMBL" id="JYDH01000086">
    <property type="protein sequence ID" value="KRY33168.1"/>
    <property type="molecule type" value="Genomic_DNA"/>
</dbReference>
<organism evidence="2 3">
    <name type="scientific">Trichinella spiralis</name>
    <name type="common">Trichina worm</name>
    <dbReference type="NCBI Taxonomy" id="6334"/>
    <lineage>
        <taxon>Eukaryota</taxon>
        <taxon>Metazoa</taxon>
        <taxon>Ecdysozoa</taxon>
        <taxon>Nematoda</taxon>
        <taxon>Enoplea</taxon>
        <taxon>Dorylaimia</taxon>
        <taxon>Trichinellida</taxon>
        <taxon>Trichinellidae</taxon>
        <taxon>Trichinella</taxon>
    </lineage>
</organism>
<gene>
    <name evidence="2" type="ORF">T01_10902</name>
</gene>
<keyword evidence="1" id="KW-0812">Transmembrane</keyword>
<dbReference type="Proteomes" id="UP000054776">
    <property type="component" value="Unassembled WGS sequence"/>
</dbReference>
<accession>A0A0V1B857</accession>
<keyword evidence="1" id="KW-1133">Transmembrane helix</keyword>
<evidence type="ECO:0000256" key="1">
    <source>
        <dbReference type="SAM" id="Phobius"/>
    </source>
</evidence>
<dbReference type="InParanoid" id="A0A0V1B857"/>
<evidence type="ECO:0000313" key="3">
    <source>
        <dbReference type="Proteomes" id="UP000054776"/>
    </source>
</evidence>
<protein>
    <submittedName>
        <fullName evidence="2">Uncharacterized protein</fullName>
    </submittedName>
</protein>